<protein>
    <submittedName>
        <fullName evidence="8">2,3-butanediol dehydrogenase</fullName>
    </submittedName>
</protein>
<dbReference type="InterPro" id="IPR036291">
    <property type="entry name" value="NAD(P)-bd_dom_sf"/>
</dbReference>
<dbReference type="CDD" id="cd08233">
    <property type="entry name" value="butanediol_DH_like"/>
    <property type="match status" value="1"/>
</dbReference>
<evidence type="ECO:0000256" key="4">
    <source>
        <dbReference type="ARBA" id="ARBA00022833"/>
    </source>
</evidence>
<feature type="domain" description="Enoyl reductase (ER)" evidence="7">
    <location>
        <begin position="9"/>
        <end position="340"/>
    </location>
</feature>
<dbReference type="InterPro" id="IPR011032">
    <property type="entry name" value="GroES-like_sf"/>
</dbReference>
<keyword evidence="5" id="KW-0560">Oxidoreductase</keyword>
<name>A0A6G4WLW9_9HYPH</name>
<dbReference type="GO" id="GO:0016616">
    <property type="term" value="F:oxidoreductase activity, acting on the CH-OH group of donors, NAD or NADP as acceptor"/>
    <property type="evidence" value="ECO:0007669"/>
    <property type="project" value="UniProtKB-ARBA"/>
</dbReference>
<comment type="similarity">
    <text evidence="2 6">Belongs to the zinc-containing alcohol dehydrogenase family.</text>
</comment>
<dbReference type="InterPro" id="IPR020843">
    <property type="entry name" value="ER"/>
</dbReference>
<proteinExistence type="inferred from homology"/>
<dbReference type="SUPFAM" id="SSF50129">
    <property type="entry name" value="GroES-like"/>
    <property type="match status" value="1"/>
</dbReference>
<evidence type="ECO:0000256" key="2">
    <source>
        <dbReference type="ARBA" id="ARBA00008072"/>
    </source>
</evidence>
<dbReference type="EMBL" id="JAAKZF010000129">
    <property type="protein sequence ID" value="NGO55761.1"/>
    <property type="molecule type" value="Genomic_DNA"/>
</dbReference>
<dbReference type="SUPFAM" id="SSF51735">
    <property type="entry name" value="NAD(P)-binding Rossmann-fold domains"/>
    <property type="match status" value="1"/>
</dbReference>
<evidence type="ECO:0000256" key="5">
    <source>
        <dbReference type="ARBA" id="ARBA00023002"/>
    </source>
</evidence>
<keyword evidence="4 6" id="KW-0862">Zinc</keyword>
<dbReference type="Pfam" id="PF08240">
    <property type="entry name" value="ADH_N"/>
    <property type="match status" value="1"/>
</dbReference>
<accession>A0A6G4WLW9</accession>
<dbReference type="PANTHER" id="PTHR43161:SF26">
    <property type="entry name" value="GALACTITOL 1-PHOSPHATE 5-DEHYDROGENASE"/>
    <property type="match status" value="1"/>
</dbReference>
<reference evidence="8 9" key="1">
    <citation type="submission" date="2020-02" db="EMBL/GenBank/DDBJ databases">
        <title>Genome sequence of strain CCNWXJ40-4.</title>
        <authorList>
            <person name="Gao J."/>
            <person name="Sun J."/>
        </authorList>
    </citation>
    <scope>NUCLEOTIDE SEQUENCE [LARGE SCALE GENOMIC DNA]</scope>
    <source>
        <strain evidence="8 9">CCNWXJ 40-4</strain>
    </source>
</reference>
<keyword evidence="3 6" id="KW-0479">Metal-binding</keyword>
<sequence length="342" mass="35811">MLSALWHKARDIRIERRARPALGPGEVRLRVTRCGICGSDMHEYLNGPHAIPVEVPHGASGVAAPLVIGHEFSGVVIETGSGSDLALGQRVAVEPEYRCGVCAACRRGDYNLCESMGFAGLMGHGGMAEEAVLPRYMLHPLPDKVSDRQAAVLEPAAVALHALRRSGLAAGQSVAVVGAGPIGLLLIQLAAVAGARRIVASDISDARLEKARSLGATELVNSSARSLPAVAAGVDVAFEAVGMQATLDDAIGSVRKGGKVVLVGLFGTTARFDAFDLVNREVEIIPSCGYRHVYPDLIGMIAAGVVDPSLIVTREIRLEDAVAEGFEKLAQPNEDVKVLVAP</sequence>
<comment type="caution">
    <text evidence="8">The sequence shown here is derived from an EMBL/GenBank/DDBJ whole genome shotgun (WGS) entry which is preliminary data.</text>
</comment>
<dbReference type="Pfam" id="PF00107">
    <property type="entry name" value="ADH_zinc_N"/>
    <property type="match status" value="1"/>
</dbReference>
<dbReference type="Gene3D" id="3.90.180.10">
    <property type="entry name" value="Medium-chain alcohol dehydrogenases, catalytic domain"/>
    <property type="match status" value="1"/>
</dbReference>
<dbReference type="Gene3D" id="3.40.50.720">
    <property type="entry name" value="NAD(P)-binding Rossmann-like Domain"/>
    <property type="match status" value="1"/>
</dbReference>
<evidence type="ECO:0000256" key="3">
    <source>
        <dbReference type="ARBA" id="ARBA00022723"/>
    </source>
</evidence>
<dbReference type="Proteomes" id="UP001642900">
    <property type="component" value="Unassembled WGS sequence"/>
</dbReference>
<dbReference type="PANTHER" id="PTHR43161">
    <property type="entry name" value="SORBITOL DEHYDROGENASE"/>
    <property type="match status" value="1"/>
</dbReference>
<evidence type="ECO:0000259" key="7">
    <source>
        <dbReference type="SMART" id="SM00829"/>
    </source>
</evidence>
<keyword evidence="9" id="KW-1185">Reference proteome</keyword>
<dbReference type="InterPro" id="IPR013154">
    <property type="entry name" value="ADH-like_N"/>
</dbReference>
<dbReference type="InterPro" id="IPR013149">
    <property type="entry name" value="ADH-like_C"/>
</dbReference>
<dbReference type="InterPro" id="IPR002328">
    <property type="entry name" value="ADH_Zn_CS"/>
</dbReference>
<dbReference type="AlphaFoldDB" id="A0A6G4WLW9"/>
<organism evidence="8 9">
    <name type="scientific">Allomesorhizobium camelthorni</name>
    <dbReference type="NCBI Taxonomy" id="475069"/>
    <lineage>
        <taxon>Bacteria</taxon>
        <taxon>Pseudomonadati</taxon>
        <taxon>Pseudomonadota</taxon>
        <taxon>Alphaproteobacteria</taxon>
        <taxon>Hyphomicrobiales</taxon>
        <taxon>Phyllobacteriaceae</taxon>
        <taxon>Allomesorhizobium</taxon>
    </lineage>
</organism>
<dbReference type="PROSITE" id="PS00059">
    <property type="entry name" value="ADH_ZINC"/>
    <property type="match status" value="1"/>
</dbReference>
<evidence type="ECO:0000313" key="9">
    <source>
        <dbReference type="Proteomes" id="UP001642900"/>
    </source>
</evidence>
<evidence type="ECO:0000256" key="6">
    <source>
        <dbReference type="RuleBase" id="RU361277"/>
    </source>
</evidence>
<evidence type="ECO:0000313" key="8">
    <source>
        <dbReference type="EMBL" id="NGO55761.1"/>
    </source>
</evidence>
<gene>
    <name evidence="8" type="ORF">G6N73_32890</name>
</gene>
<evidence type="ECO:0000256" key="1">
    <source>
        <dbReference type="ARBA" id="ARBA00001947"/>
    </source>
</evidence>
<dbReference type="SMART" id="SM00829">
    <property type="entry name" value="PKS_ER"/>
    <property type="match status" value="1"/>
</dbReference>
<dbReference type="GO" id="GO:0008270">
    <property type="term" value="F:zinc ion binding"/>
    <property type="evidence" value="ECO:0007669"/>
    <property type="project" value="InterPro"/>
</dbReference>
<comment type="cofactor">
    <cofactor evidence="1 6">
        <name>Zn(2+)</name>
        <dbReference type="ChEBI" id="CHEBI:29105"/>
    </cofactor>
</comment>